<dbReference type="EMBL" id="JAMFLZ010000004">
    <property type="protein sequence ID" value="MCL6295676.1"/>
    <property type="molecule type" value="Genomic_DNA"/>
</dbReference>
<feature type="transmembrane region" description="Helical" evidence="1">
    <location>
        <begin position="45"/>
        <end position="65"/>
    </location>
</feature>
<keyword evidence="1" id="KW-1133">Transmembrane helix</keyword>
<sequence length="254" mass="29033">MAPIKFEENIKEKLDKRTIKPSADAWDRLSKRLESREEKRSNKTFWWLGIAASIIGVLLVGSQFFKSKPIEQITPKIVVTPEVVKQDDNTKIVTENIEELKRATEETKFNEEKKTSQIKNETIIIQQNLIKENIAIAKEKGTPKLKNEPLQSEERIAENLTFEDQKVKDLVAQIKKLKDSNLVVNDQVIDALLAEAQKEITLEQLYNDSTGIVDANLLLQDVEEELDQSFRNKVLEALKSSYNSVKTAVAQRND</sequence>
<organism evidence="2 3">
    <name type="scientific">Jejuia spongiicola</name>
    <dbReference type="NCBI Taxonomy" id="2942207"/>
    <lineage>
        <taxon>Bacteria</taxon>
        <taxon>Pseudomonadati</taxon>
        <taxon>Bacteroidota</taxon>
        <taxon>Flavobacteriia</taxon>
        <taxon>Flavobacteriales</taxon>
        <taxon>Flavobacteriaceae</taxon>
        <taxon>Jejuia</taxon>
    </lineage>
</organism>
<evidence type="ECO:0000313" key="3">
    <source>
        <dbReference type="Proteomes" id="UP001165381"/>
    </source>
</evidence>
<keyword evidence="1" id="KW-0472">Membrane</keyword>
<evidence type="ECO:0008006" key="4">
    <source>
        <dbReference type="Google" id="ProtNLM"/>
    </source>
</evidence>
<protein>
    <recommendedName>
        <fullName evidence="4">Anti-sigma factor</fullName>
    </recommendedName>
</protein>
<evidence type="ECO:0000256" key="1">
    <source>
        <dbReference type="SAM" id="Phobius"/>
    </source>
</evidence>
<comment type="caution">
    <text evidence="2">The sequence shown here is derived from an EMBL/GenBank/DDBJ whole genome shotgun (WGS) entry which is preliminary data.</text>
</comment>
<keyword evidence="1" id="KW-0812">Transmembrane</keyword>
<evidence type="ECO:0000313" key="2">
    <source>
        <dbReference type="EMBL" id="MCL6295676.1"/>
    </source>
</evidence>
<dbReference type="RefSeq" id="WP_249973258.1">
    <property type="nucleotide sequence ID" value="NZ_JAMFLZ010000004.1"/>
</dbReference>
<accession>A0ABT0QF95</accession>
<keyword evidence="3" id="KW-1185">Reference proteome</keyword>
<gene>
    <name evidence="2" type="ORF">M3P09_11765</name>
</gene>
<name>A0ABT0QF95_9FLAO</name>
<reference evidence="2" key="1">
    <citation type="submission" date="2022-05" db="EMBL/GenBank/DDBJ databases">
        <authorList>
            <person name="Park J.-S."/>
        </authorList>
    </citation>
    <scope>NUCLEOTIDE SEQUENCE</scope>
    <source>
        <strain evidence="2">2012CJ34-3</strain>
    </source>
</reference>
<dbReference type="Proteomes" id="UP001165381">
    <property type="component" value="Unassembled WGS sequence"/>
</dbReference>
<proteinExistence type="predicted"/>